<evidence type="ECO:0000256" key="1">
    <source>
        <dbReference type="SAM" id="MobiDB-lite"/>
    </source>
</evidence>
<gene>
    <name evidence="2" type="ORF">X777_07186</name>
</gene>
<proteinExistence type="predicted"/>
<reference evidence="2 3" key="1">
    <citation type="journal article" date="2014" name="Curr. Biol.">
        <title>The genome of the clonal raider ant Cerapachys biroi.</title>
        <authorList>
            <person name="Oxley P.R."/>
            <person name="Ji L."/>
            <person name="Fetter-Pruneda I."/>
            <person name="McKenzie S.K."/>
            <person name="Li C."/>
            <person name="Hu H."/>
            <person name="Zhang G."/>
            <person name="Kronauer D.J."/>
        </authorList>
    </citation>
    <scope>NUCLEOTIDE SEQUENCE [LARGE SCALE GENOMIC DNA]</scope>
</reference>
<dbReference type="OMA" id="RIRMAMM"/>
<evidence type="ECO:0000313" key="2">
    <source>
        <dbReference type="EMBL" id="EZA53008.1"/>
    </source>
</evidence>
<evidence type="ECO:0000313" key="3">
    <source>
        <dbReference type="Proteomes" id="UP000053097"/>
    </source>
</evidence>
<accession>A0A026WAJ9</accession>
<organism evidence="2 3">
    <name type="scientific">Ooceraea biroi</name>
    <name type="common">Clonal raider ant</name>
    <name type="synonym">Cerapachys biroi</name>
    <dbReference type="NCBI Taxonomy" id="2015173"/>
    <lineage>
        <taxon>Eukaryota</taxon>
        <taxon>Metazoa</taxon>
        <taxon>Ecdysozoa</taxon>
        <taxon>Arthropoda</taxon>
        <taxon>Hexapoda</taxon>
        <taxon>Insecta</taxon>
        <taxon>Pterygota</taxon>
        <taxon>Neoptera</taxon>
        <taxon>Endopterygota</taxon>
        <taxon>Hymenoptera</taxon>
        <taxon>Apocrita</taxon>
        <taxon>Aculeata</taxon>
        <taxon>Formicoidea</taxon>
        <taxon>Formicidae</taxon>
        <taxon>Dorylinae</taxon>
        <taxon>Ooceraea</taxon>
    </lineage>
</organism>
<feature type="region of interest" description="Disordered" evidence="1">
    <location>
        <begin position="45"/>
        <end position="81"/>
    </location>
</feature>
<dbReference type="EMBL" id="KK107295">
    <property type="protein sequence ID" value="EZA53008.1"/>
    <property type="molecule type" value="Genomic_DNA"/>
</dbReference>
<dbReference type="Proteomes" id="UP000053097">
    <property type="component" value="Unassembled WGS sequence"/>
</dbReference>
<protein>
    <submittedName>
        <fullName evidence="2">Uncharacterized protein</fullName>
    </submittedName>
</protein>
<keyword evidence="3" id="KW-1185">Reference proteome</keyword>
<feature type="compositionally biased region" description="Basic and acidic residues" evidence="1">
    <location>
        <begin position="72"/>
        <end position="81"/>
    </location>
</feature>
<name>A0A026WAJ9_OOCBI</name>
<sequence>MDAEQQSLRLPEGHLSQSYVSHDCFYSTSNSGLLSSSVEYFPSFNSATPRASRKAFPDEEFNGSDLETPGKQSEESDKEFERELSRTLNRTFAGETNRARPTYRNNVSPAIQKIIRMMRMPCLSTPLATTPTKRAFSAGRLDHLNDSFEDEVNDDSICILRRRLDRSFSPDVASRRHSMDGQLLKTMLAKERDFSMSRVAQNISLSTCQSRGLMDALADDTEPVVSACEMKQSPLCIQMVEKENEVSSEDCNQVSELYLLLMTSNRNQRMKNAAFDRRR</sequence>
<dbReference type="AlphaFoldDB" id="A0A026WAJ9"/>